<protein>
    <submittedName>
        <fullName evidence="10">Pyruvate-formate lyase-activating enzyme</fullName>
    </submittedName>
</protein>
<evidence type="ECO:0000313" key="11">
    <source>
        <dbReference type="Proteomes" id="UP000294619"/>
    </source>
</evidence>
<keyword evidence="5" id="KW-0479">Metal-binding</keyword>
<gene>
    <name evidence="10" type="ORF">EDC16_1135</name>
</gene>
<dbReference type="EMBL" id="SMCP01000013">
    <property type="protein sequence ID" value="TCV83810.1"/>
    <property type="molecule type" value="Genomic_DNA"/>
</dbReference>
<evidence type="ECO:0000256" key="7">
    <source>
        <dbReference type="ARBA" id="ARBA00023004"/>
    </source>
</evidence>
<evidence type="ECO:0000256" key="8">
    <source>
        <dbReference type="ARBA" id="ARBA00023014"/>
    </source>
</evidence>
<evidence type="ECO:0000256" key="4">
    <source>
        <dbReference type="ARBA" id="ARBA00022691"/>
    </source>
</evidence>
<keyword evidence="8" id="KW-0411">Iron-sulfur</keyword>
<dbReference type="PANTHER" id="PTHR30352:SF13">
    <property type="entry name" value="GLYCYL-RADICAL ENZYME ACTIVATING ENZYME YJJW-RELATED"/>
    <property type="match status" value="1"/>
</dbReference>
<sequence length="277" mass="31137">MPDNGLLSDNDSKCGLLTALSNITLPLHRIIPFSNVEGAGNRISIFLQGCKLNCLYCHNPETIPRYSADSKRVSLRYLYDQVQDSMPFIRGVTISGGEPTIHHRKLVPLFQALRQLGLSCYLDSSGFFEFEPMQELIALTDKFLFDLKGSGLGLQALCFERKNQSGKVPDNLITTQRMKSANLTRNLDNLRRLLALGKIEEVRLVVMLDFVDSYELIEQTATLLKGHPEVIFKLIRVHAKGTRDPDGITAYIPDIGYMNQLEQYARKCGINKVITVC</sequence>
<keyword evidence="10" id="KW-0670">Pyruvate</keyword>
<keyword evidence="10" id="KW-0456">Lyase</keyword>
<dbReference type="Gene3D" id="3.20.20.70">
    <property type="entry name" value="Aldolase class I"/>
    <property type="match status" value="1"/>
</dbReference>
<keyword evidence="6" id="KW-0560">Oxidoreductase</keyword>
<dbReference type="InterPro" id="IPR013785">
    <property type="entry name" value="Aldolase_TIM"/>
</dbReference>
<proteinExistence type="inferred from homology"/>
<reference evidence="10 11" key="1">
    <citation type="submission" date="2019-03" db="EMBL/GenBank/DDBJ databases">
        <title>Genomic Encyclopedia of Type Strains, Phase IV (KMG-IV): sequencing the most valuable type-strain genomes for metagenomic binning, comparative biology and taxonomic classification.</title>
        <authorList>
            <person name="Goeker M."/>
        </authorList>
    </citation>
    <scope>NUCLEOTIDE SEQUENCE [LARGE SCALE GENOMIC DNA]</scope>
    <source>
        <strain evidence="10 11">DSM 28140</strain>
    </source>
</reference>
<dbReference type="GO" id="GO:0016829">
    <property type="term" value="F:lyase activity"/>
    <property type="evidence" value="ECO:0007669"/>
    <property type="project" value="UniProtKB-KW"/>
</dbReference>
<name>A0A4R3XX49_9PAST</name>
<dbReference type="PANTHER" id="PTHR30352">
    <property type="entry name" value="PYRUVATE FORMATE-LYASE-ACTIVATING ENZYME"/>
    <property type="match status" value="1"/>
</dbReference>
<dbReference type="GO" id="GO:0051539">
    <property type="term" value="F:4 iron, 4 sulfur cluster binding"/>
    <property type="evidence" value="ECO:0007669"/>
    <property type="project" value="UniProtKB-KW"/>
</dbReference>
<keyword evidence="3" id="KW-0004">4Fe-4S</keyword>
<evidence type="ECO:0000256" key="3">
    <source>
        <dbReference type="ARBA" id="ARBA00022485"/>
    </source>
</evidence>
<dbReference type="Pfam" id="PF13353">
    <property type="entry name" value="Fer4_12"/>
    <property type="match status" value="1"/>
</dbReference>
<comment type="caution">
    <text evidence="10">The sequence shown here is derived from an EMBL/GenBank/DDBJ whole genome shotgun (WGS) entry which is preliminary data.</text>
</comment>
<feature type="domain" description="Radical SAM core" evidence="9">
    <location>
        <begin position="36"/>
        <end position="271"/>
    </location>
</feature>
<dbReference type="SFLD" id="SFLDS00029">
    <property type="entry name" value="Radical_SAM"/>
    <property type="match status" value="1"/>
</dbReference>
<dbReference type="InterPro" id="IPR007197">
    <property type="entry name" value="rSAM"/>
</dbReference>
<dbReference type="SUPFAM" id="SSF102114">
    <property type="entry name" value="Radical SAM enzymes"/>
    <property type="match status" value="1"/>
</dbReference>
<dbReference type="InterPro" id="IPR058240">
    <property type="entry name" value="rSAM_sf"/>
</dbReference>
<comment type="similarity">
    <text evidence="2">Belongs to the organic radical-activating enzymes family.</text>
</comment>
<dbReference type="CDD" id="cd01335">
    <property type="entry name" value="Radical_SAM"/>
    <property type="match status" value="1"/>
</dbReference>
<evidence type="ECO:0000256" key="2">
    <source>
        <dbReference type="ARBA" id="ARBA00009777"/>
    </source>
</evidence>
<dbReference type="GO" id="GO:0046872">
    <property type="term" value="F:metal ion binding"/>
    <property type="evidence" value="ECO:0007669"/>
    <property type="project" value="UniProtKB-KW"/>
</dbReference>
<keyword evidence="7" id="KW-0408">Iron</keyword>
<dbReference type="PROSITE" id="PS01087">
    <property type="entry name" value="RADICAL_ACTIVATING"/>
    <property type="match status" value="1"/>
</dbReference>
<dbReference type="AlphaFoldDB" id="A0A4R3XX49"/>
<comment type="cofactor">
    <cofactor evidence="1">
        <name>[4Fe-4S] cluster</name>
        <dbReference type="ChEBI" id="CHEBI:49883"/>
    </cofactor>
</comment>
<evidence type="ECO:0000259" key="9">
    <source>
        <dbReference type="PROSITE" id="PS51918"/>
    </source>
</evidence>
<evidence type="ECO:0000256" key="1">
    <source>
        <dbReference type="ARBA" id="ARBA00001966"/>
    </source>
</evidence>
<keyword evidence="4" id="KW-0949">S-adenosyl-L-methionine</keyword>
<dbReference type="InterPro" id="IPR001989">
    <property type="entry name" value="Radical_activat_CS"/>
</dbReference>
<dbReference type="InterPro" id="IPR034457">
    <property type="entry name" value="Organic_radical-activating"/>
</dbReference>
<accession>A0A4R3XX49</accession>
<dbReference type="PROSITE" id="PS51918">
    <property type="entry name" value="RADICAL_SAM"/>
    <property type="match status" value="1"/>
</dbReference>
<dbReference type="GO" id="GO:0016491">
    <property type="term" value="F:oxidoreductase activity"/>
    <property type="evidence" value="ECO:0007669"/>
    <property type="project" value="UniProtKB-KW"/>
</dbReference>
<evidence type="ECO:0000256" key="5">
    <source>
        <dbReference type="ARBA" id="ARBA00022723"/>
    </source>
</evidence>
<organism evidence="10 11">
    <name type="scientific">Testudinibacter aquarius</name>
    <dbReference type="NCBI Taxonomy" id="1524974"/>
    <lineage>
        <taxon>Bacteria</taxon>
        <taxon>Pseudomonadati</taxon>
        <taxon>Pseudomonadota</taxon>
        <taxon>Gammaproteobacteria</taxon>
        <taxon>Pasteurellales</taxon>
        <taxon>Pasteurellaceae</taxon>
        <taxon>Testudinibacter</taxon>
    </lineage>
</organism>
<dbReference type="Proteomes" id="UP000294619">
    <property type="component" value="Unassembled WGS sequence"/>
</dbReference>
<evidence type="ECO:0000256" key="6">
    <source>
        <dbReference type="ARBA" id="ARBA00023002"/>
    </source>
</evidence>
<evidence type="ECO:0000313" key="10">
    <source>
        <dbReference type="EMBL" id="TCV83810.1"/>
    </source>
</evidence>